<dbReference type="SUPFAM" id="SSF50341">
    <property type="entry name" value="CheW-like"/>
    <property type="match status" value="1"/>
</dbReference>
<protein>
    <submittedName>
        <fullName evidence="2">CheW-like domain protein</fullName>
    </submittedName>
</protein>
<dbReference type="Pfam" id="PF01584">
    <property type="entry name" value="CheW"/>
    <property type="match status" value="1"/>
</dbReference>
<dbReference type="InterPro" id="IPR039315">
    <property type="entry name" value="CheW"/>
</dbReference>
<dbReference type="Gene3D" id="2.40.50.180">
    <property type="entry name" value="CheA-289, Domain 4"/>
    <property type="match status" value="1"/>
</dbReference>
<dbReference type="GO" id="GO:0006935">
    <property type="term" value="P:chemotaxis"/>
    <property type="evidence" value="ECO:0007669"/>
    <property type="project" value="InterPro"/>
</dbReference>
<dbReference type="EMBL" id="JDVG02000513">
    <property type="protein sequence ID" value="KFB71641.1"/>
    <property type="molecule type" value="Genomic_DNA"/>
</dbReference>
<dbReference type="InterPro" id="IPR036061">
    <property type="entry name" value="CheW-like_dom_sf"/>
</dbReference>
<dbReference type="PANTHER" id="PTHR22617:SF43">
    <property type="entry name" value="PROTEIN PILI"/>
    <property type="match status" value="1"/>
</dbReference>
<evidence type="ECO:0000313" key="3">
    <source>
        <dbReference type="Proteomes" id="UP000020077"/>
    </source>
</evidence>
<dbReference type="GO" id="GO:0007165">
    <property type="term" value="P:signal transduction"/>
    <property type="evidence" value="ECO:0007669"/>
    <property type="project" value="InterPro"/>
</dbReference>
<dbReference type="GO" id="GO:0005829">
    <property type="term" value="C:cytosol"/>
    <property type="evidence" value="ECO:0007669"/>
    <property type="project" value="TreeGrafter"/>
</dbReference>
<dbReference type="PROSITE" id="PS50851">
    <property type="entry name" value="CHEW"/>
    <property type="match status" value="1"/>
</dbReference>
<organism evidence="2 3">
    <name type="scientific">Candidatus Accumulibacter phosphatis</name>
    <dbReference type="NCBI Taxonomy" id="327160"/>
    <lineage>
        <taxon>Bacteria</taxon>
        <taxon>Pseudomonadati</taxon>
        <taxon>Pseudomonadota</taxon>
        <taxon>Betaproteobacteria</taxon>
        <taxon>Candidatus Accumulibacter</taxon>
    </lineage>
</organism>
<dbReference type="PANTHER" id="PTHR22617">
    <property type="entry name" value="CHEMOTAXIS SENSOR HISTIDINE KINASE-RELATED"/>
    <property type="match status" value="1"/>
</dbReference>
<feature type="domain" description="CheW-like" evidence="1">
    <location>
        <begin position="26"/>
        <end position="164"/>
    </location>
</feature>
<evidence type="ECO:0000313" key="2">
    <source>
        <dbReference type="EMBL" id="KFB71641.1"/>
    </source>
</evidence>
<dbReference type="AlphaFoldDB" id="A0A080LT74"/>
<dbReference type="InterPro" id="IPR002545">
    <property type="entry name" value="CheW-lke_dom"/>
</dbReference>
<dbReference type="Proteomes" id="UP000020077">
    <property type="component" value="Unassembled WGS sequence"/>
</dbReference>
<name>A0A080LT74_9PROT</name>
<gene>
    <name evidence="2" type="ORF">AW09_003222</name>
</gene>
<sequence length="169" mass="18321">MAKKISLHEFQSYLAARLAGTSNQSSAGLLGIQAGPDYWLLDLADSGEIIPLTPLTKVPLTKPWFAGIANIRGNLYSVVDLSAFLGKEATPQNTSSRLLLIGTRHGSNAALLVTRMIGLRNIEALTPETAVSGVPDWAREAYSDNEGRRWNKLKVRELLADEAFMDIGA</sequence>
<reference evidence="2 3" key="1">
    <citation type="submission" date="2014-02" db="EMBL/GenBank/DDBJ databases">
        <title>Expanding our view of genomic diversity in Candidatus Accumulibacter clades.</title>
        <authorList>
            <person name="Skennerton C.T."/>
            <person name="Barr J.J."/>
            <person name="Slater F.R."/>
            <person name="Bond P.L."/>
            <person name="Tyson G.W."/>
        </authorList>
    </citation>
    <scope>NUCLEOTIDE SEQUENCE [LARGE SCALE GENOMIC DNA]</scope>
    <source>
        <strain evidence="3">BA-91</strain>
    </source>
</reference>
<comment type="caution">
    <text evidence="2">The sequence shown here is derived from an EMBL/GenBank/DDBJ whole genome shotgun (WGS) entry which is preliminary data.</text>
</comment>
<accession>A0A080LT74</accession>
<dbReference type="SMART" id="SM00260">
    <property type="entry name" value="CheW"/>
    <property type="match status" value="1"/>
</dbReference>
<evidence type="ECO:0000259" key="1">
    <source>
        <dbReference type="PROSITE" id="PS50851"/>
    </source>
</evidence>
<proteinExistence type="predicted"/>